<dbReference type="Proteomes" id="UP000050794">
    <property type="component" value="Unassembled WGS sequence"/>
</dbReference>
<dbReference type="WBParaSite" id="TCNE_0000575601-mRNA-1">
    <property type="protein sequence ID" value="TCNE_0000575601-mRNA-1"/>
    <property type="gene ID" value="TCNE_0000575601"/>
</dbReference>
<evidence type="ECO:0000313" key="3">
    <source>
        <dbReference type="Proteomes" id="UP000050794"/>
    </source>
</evidence>
<proteinExistence type="predicted"/>
<dbReference type="EMBL" id="UYWY01019388">
    <property type="protein sequence ID" value="VDM36983.1"/>
    <property type="molecule type" value="Genomic_DNA"/>
</dbReference>
<accession>A0A183UB86</accession>
<name>A0A183UB86_TOXCA</name>
<gene>
    <name evidence="2" type="ORF">TCNE_LOCUS5756</name>
</gene>
<keyword evidence="3" id="KW-1185">Reference proteome</keyword>
<feature type="region of interest" description="Disordered" evidence="1">
    <location>
        <begin position="254"/>
        <end position="273"/>
    </location>
</feature>
<sequence length="288" mass="31907">MVAFESSLFLFLQDLRHTTMTSASCLQLLFLLTTATIFCYTNAAPAVCRTCTNGACNNTDDGDVDFDSASTHNRTKRESTIEQRSCVQFQLEMVLIPLSIAMIPVGLCALLLCACCCGPEESRGKMPDRFTKKGNTSKKEVNEIDDVELVCKDGVVMRRDSKKTRFSTAVSIIEARRISTDILDDRRPSMFSITTQDSDEPQHSERSAQPVSQATQQSNCQQQNTTHTGDNQQQTATPNGKDICGFTLFANNASEETNRNENERLPRRTSSKKTRFAENVSVLGDSNA</sequence>
<evidence type="ECO:0000256" key="1">
    <source>
        <dbReference type="SAM" id="MobiDB-lite"/>
    </source>
</evidence>
<feature type="compositionally biased region" description="Basic and acidic residues" evidence="1">
    <location>
        <begin position="256"/>
        <end position="266"/>
    </location>
</feature>
<organism evidence="3 4">
    <name type="scientific">Toxocara canis</name>
    <name type="common">Canine roundworm</name>
    <dbReference type="NCBI Taxonomy" id="6265"/>
    <lineage>
        <taxon>Eukaryota</taxon>
        <taxon>Metazoa</taxon>
        <taxon>Ecdysozoa</taxon>
        <taxon>Nematoda</taxon>
        <taxon>Chromadorea</taxon>
        <taxon>Rhabditida</taxon>
        <taxon>Spirurina</taxon>
        <taxon>Ascaridomorpha</taxon>
        <taxon>Ascaridoidea</taxon>
        <taxon>Toxocaridae</taxon>
        <taxon>Toxocara</taxon>
    </lineage>
</organism>
<reference evidence="4" key="1">
    <citation type="submission" date="2016-06" db="UniProtKB">
        <authorList>
            <consortium name="WormBaseParasite"/>
        </authorList>
    </citation>
    <scope>IDENTIFICATION</scope>
</reference>
<feature type="compositionally biased region" description="Polar residues" evidence="1">
    <location>
        <begin position="229"/>
        <end position="238"/>
    </location>
</feature>
<dbReference type="AlphaFoldDB" id="A0A183UB86"/>
<protein>
    <submittedName>
        <fullName evidence="4">Secreted protein</fullName>
    </submittedName>
</protein>
<reference evidence="2 3" key="2">
    <citation type="submission" date="2018-11" db="EMBL/GenBank/DDBJ databases">
        <authorList>
            <consortium name="Pathogen Informatics"/>
        </authorList>
    </citation>
    <scope>NUCLEOTIDE SEQUENCE [LARGE SCALE GENOMIC DNA]</scope>
</reference>
<evidence type="ECO:0000313" key="4">
    <source>
        <dbReference type="WBParaSite" id="TCNE_0000575601-mRNA-1"/>
    </source>
</evidence>
<feature type="region of interest" description="Disordered" evidence="1">
    <location>
        <begin position="192"/>
        <end position="240"/>
    </location>
</feature>
<evidence type="ECO:0000313" key="2">
    <source>
        <dbReference type="EMBL" id="VDM36983.1"/>
    </source>
</evidence>
<feature type="compositionally biased region" description="Low complexity" evidence="1">
    <location>
        <begin position="212"/>
        <end position="228"/>
    </location>
</feature>